<dbReference type="GO" id="GO:0045505">
    <property type="term" value="F:dynein intermediate chain binding"/>
    <property type="evidence" value="ECO:0007669"/>
    <property type="project" value="TreeGrafter"/>
</dbReference>
<reference evidence="11" key="1">
    <citation type="submission" date="2025-08" db="UniProtKB">
        <authorList>
            <consortium name="Ensembl"/>
        </authorList>
    </citation>
    <scope>IDENTIFICATION</scope>
</reference>
<comment type="subcellular location">
    <subcellularLocation>
        <location evidence="2 10">Cytoplasm</location>
        <location evidence="2 10">Cytoskeleton</location>
    </subcellularLocation>
    <subcellularLocation>
        <location evidence="1">Nucleus</location>
    </subcellularLocation>
</comment>
<keyword evidence="5 10" id="KW-0493">Microtubule</keyword>
<comment type="similarity">
    <text evidence="10">Belongs to the dynein light chain family.</text>
</comment>
<evidence type="ECO:0000256" key="5">
    <source>
        <dbReference type="ARBA" id="ARBA00022701"/>
    </source>
</evidence>
<dbReference type="GO" id="GO:0005868">
    <property type="term" value="C:cytoplasmic dynein complex"/>
    <property type="evidence" value="ECO:0007669"/>
    <property type="project" value="TreeGrafter"/>
</dbReference>
<keyword evidence="9" id="KW-0539">Nucleus</keyword>
<dbReference type="InterPro" id="IPR037177">
    <property type="entry name" value="DLC_sf"/>
</dbReference>
<organism evidence="11 12">
    <name type="scientific">Phasianus colchicus</name>
    <name type="common">Common pheasant</name>
    <dbReference type="NCBI Taxonomy" id="9054"/>
    <lineage>
        <taxon>Eukaryota</taxon>
        <taxon>Metazoa</taxon>
        <taxon>Chordata</taxon>
        <taxon>Craniata</taxon>
        <taxon>Vertebrata</taxon>
        <taxon>Euteleostomi</taxon>
        <taxon>Archelosauria</taxon>
        <taxon>Archosauria</taxon>
        <taxon>Dinosauria</taxon>
        <taxon>Saurischia</taxon>
        <taxon>Theropoda</taxon>
        <taxon>Coelurosauria</taxon>
        <taxon>Aves</taxon>
        <taxon>Neognathae</taxon>
        <taxon>Galloanserae</taxon>
        <taxon>Galliformes</taxon>
        <taxon>Phasianidae</taxon>
        <taxon>Phasianinae</taxon>
        <taxon>Phasianus</taxon>
    </lineage>
</organism>
<protein>
    <recommendedName>
        <fullName evidence="10">Dynein light chain</fullName>
    </recommendedName>
</protein>
<evidence type="ECO:0000256" key="9">
    <source>
        <dbReference type="ARBA" id="ARBA00023242"/>
    </source>
</evidence>
<dbReference type="OMA" id="FSSCVTH"/>
<evidence type="ECO:0000256" key="4">
    <source>
        <dbReference type="ARBA" id="ARBA00022490"/>
    </source>
</evidence>
<keyword evidence="6" id="KW-0509">mRNA transport</keyword>
<dbReference type="GO" id="GO:0044458">
    <property type="term" value="P:motile cilium assembly"/>
    <property type="evidence" value="ECO:0007669"/>
    <property type="project" value="TreeGrafter"/>
</dbReference>
<evidence type="ECO:0000256" key="3">
    <source>
        <dbReference type="ARBA" id="ARBA00022448"/>
    </source>
</evidence>
<dbReference type="GO" id="GO:0035721">
    <property type="term" value="P:intraciliary retrograde transport"/>
    <property type="evidence" value="ECO:0007669"/>
    <property type="project" value="TreeGrafter"/>
</dbReference>
<dbReference type="SMART" id="SM01375">
    <property type="entry name" value="Dynein_light"/>
    <property type="match status" value="1"/>
</dbReference>
<dbReference type="GO" id="GO:0015031">
    <property type="term" value="P:protein transport"/>
    <property type="evidence" value="ECO:0007669"/>
    <property type="project" value="UniProtKB-KW"/>
</dbReference>
<dbReference type="Pfam" id="PF01221">
    <property type="entry name" value="Dynein_light"/>
    <property type="match status" value="2"/>
</dbReference>
<dbReference type="GO" id="GO:0005929">
    <property type="term" value="C:cilium"/>
    <property type="evidence" value="ECO:0007669"/>
    <property type="project" value="GOC"/>
</dbReference>
<dbReference type="PANTHER" id="PTHR11886">
    <property type="entry name" value="DYNEIN LIGHT CHAIN"/>
    <property type="match status" value="1"/>
</dbReference>
<keyword evidence="12" id="KW-1185">Reference proteome</keyword>
<reference evidence="11" key="2">
    <citation type="submission" date="2025-09" db="UniProtKB">
        <authorList>
            <consortium name="Ensembl"/>
        </authorList>
    </citation>
    <scope>IDENTIFICATION</scope>
</reference>
<keyword evidence="3" id="KW-0813">Transport</keyword>
<dbReference type="GO" id="GO:0005874">
    <property type="term" value="C:microtubule"/>
    <property type="evidence" value="ECO:0007669"/>
    <property type="project" value="UniProtKB-KW"/>
</dbReference>
<keyword evidence="8 10" id="KW-0206">Cytoskeleton</keyword>
<dbReference type="GO" id="GO:0051028">
    <property type="term" value="P:mRNA transport"/>
    <property type="evidence" value="ECO:0007669"/>
    <property type="project" value="UniProtKB-KW"/>
</dbReference>
<keyword evidence="4 10" id="KW-0963">Cytoplasm</keyword>
<evidence type="ECO:0000256" key="2">
    <source>
        <dbReference type="ARBA" id="ARBA00004245"/>
    </source>
</evidence>
<evidence type="ECO:0000313" key="12">
    <source>
        <dbReference type="Proteomes" id="UP000472261"/>
    </source>
</evidence>
<sequence>MGEQKAVIKDTDMPEEMQQQAVQCALRSLEEHSPECNVAAHIKRVNVTKPAPRPAPLRKVTPSPPLLQEFDRRYTPTWHCVVGRNFSSCVTHETNHFIFAYLGHVALLLFKSA</sequence>
<keyword evidence="10" id="KW-0505">Motor protein</keyword>
<evidence type="ECO:0000256" key="6">
    <source>
        <dbReference type="ARBA" id="ARBA00022816"/>
    </source>
</evidence>
<accession>A0A669PJH2</accession>
<evidence type="ECO:0000256" key="8">
    <source>
        <dbReference type="ARBA" id="ARBA00023212"/>
    </source>
</evidence>
<dbReference type="CDD" id="cd21452">
    <property type="entry name" value="DLC-like_DYNLL1_DYNLL2"/>
    <property type="match status" value="1"/>
</dbReference>
<evidence type="ECO:0000256" key="1">
    <source>
        <dbReference type="ARBA" id="ARBA00004123"/>
    </source>
</evidence>
<dbReference type="Gene3D" id="3.30.740.10">
    <property type="entry name" value="Protein Inhibitor Of Neuronal Nitric Oxide Synthase"/>
    <property type="match status" value="1"/>
</dbReference>
<dbReference type="GO" id="GO:0005634">
    <property type="term" value="C:nucleus"/>
    <property type="evidence" value="ECO:0007669"/>
    <property type="project" value="UniProtKB-SubCell"/>
</dbReference>
<dbReference type="FunFam" id="3.30.740.10:FF:000005">
    <property type="entry name" value="Dynein light chain"/>
    <property type="match status" value="1"/>
</dbReference>
<dbReference type="SUPFAM" id="SSF54648">
    <property type="entry name" value="DLC"/>
    <property type="match status" value="2"/>
</dbReference>
<evidence type="ECO:0000313" key="11">
    <source>
        <dbReference type="Ensembl" id="ENSPCLP00000006533.1"/>
    </source>
</evidence>
<name>A0A669PJH2_PHACC</name>
<dbReference type="PANTHER" id="PTHR11886:SF91">
    <property type="entry name" value="DYNEIN LIGHT CHAIN 1, CYTOPLASMIC"/>
    <property type="match status" value="1"/>
</dbReference>
<dbReference type="AlphaFoldDB" id="A0A669PJH2"/>
<keyword evidence="10" id="KW-0243">Dynein</keyword>
<evidence type="ECO:0000256" key="10">
    <source>
        <dbReference type="RuleBase" id="RU365010"/>
    </source>
</evidence>
<dbReference type="Ensembl" id="ENSPCLT00000008953.1">
    <property type="protein sequence ID" value="ENSPCLP00000006533.1"/>
    <property type="gene ID" value="ENSPCLG00000005439.1"/>
</dbReference>
<proteinExistence type="inferred from homology"/>
<keyword evidence="7" id="KW-0653">Protein transport</keyword>
<evidence type="ECO:0000256" key="7">
    <source>
        <dbReference type="ARBA" id="ARBA00022927"/>
    </source>
</evidence>
<dbReference type="Proteomes" id="UP000472261">
    <property type="component" value="Unplaced"/>
</dbReference>
<dbReference type="InterPro" id="IPR001372">
    <property type="entry name" value="Dynein_light_chain_typ-1/2"/>
</dbReference>